<keyword evidence="2" id="KW-0698">rRNA processing</keyword>
<organism evidence="8 9">
    <name type="scientific">Larus smithsonianus</name>
    <name type="common">American herring gull</name>
    <dbReference type="NCBI Taxonomy" id="243888"/>
    <lineage>
        <taxon>Eukaryota</taxon>
        <taxon>Metazoa</taxon>
        <taxon>Chordata</taxon>
        <taxon>Craniata</taxon>
        <taxon>Vertebrata</taxon>
        <taxon>Euteleostomi</taxon>
        <taxon>Archelosauria</taxon>
        <taxon>Archosauria</taxon>
        <taxon>Dinosauria</taxon>
        <taxon>Saurischia</taxon>
        <taxon>Theropoda</taxon>
        <taxon>Coelurosauria</taxon>
        <taxon>Aves</taxon>
        <taxon>Neognathae</taxon>
        <taxon>Neoaves</taxon>
        <taxon>Charadriiformes</taxon>
        <taxon>Laridae</taxon>
        <taxon>Larus</taxon>
    </lineage>
</organism>
<feature type="region of interest" description="Disordered" evidence="6">
    <location>
        <begin position="46"/>
        <end position="66"/>
    </location>
</feature>
<dbReference type="GO" id="GO:0000462">
    <property type="term" value="P:maturation of SSU-rRNA from tricistronic rRNA transcript (SSU-rRNA, 5.8S rRNA, LSU-rRNA)"/>
    <property type="evidence" value="ECO:0007669"/>
    <property type="project" value="TreeGrafter"/>
</dbReference>
<dbReference type="EMBL" id="WAAC01005284">
    <property type="protein sequence ID" value="NXW99068.1"/>
    <property type="molecule type" value="Genomic_DNA"/>
</dbReference>
<dbReference type="InterPro" id="IPR051733">
    <property type="entry name" value="WD_repeat_DCAF13/WDSOF1"/>
</dbReference>
<name>A0A852G601_9CHAR</name>
<keyword evidence="4" id="KW-0677">Repeat</keyword>
<keyword evidence="5" id="KW-0539">Nucleus</keyword>
<feature type="non-terminal residue" evidence="8">
    <location>
        <position position="75"/>
    </location>
</feature>
<evidence type="ECO:0000256" key="6">
    <source>
        <dbReference type="SAM" id="MobiDB-lite"/>
    </source>
</evidence>
<feature type="domain" description="Sof1-like protein" evidence="7">
    <location>
        <begin position="1"/>
        <end position="70"/>
    </location>
</feature>
<dbReference type="GO" id="GO:0032040">
    <property type="term" value="C:small-subunit processome"/>
    <property type="evidence" value="ECO:0007669"/>
    <property type="project" value="TreeGrafter"/>
</dbReference>
<keyword evidence="9" id="KW-1185">Reference proteome</keyword>
<comment type="subcellular location">
    <subcellularLocation>
        <location evidence="1">Nucleus</location>
        <location evidence="1">Nucleolus</location>
    </subcellularLocation>
</comment>
<evidence type="ECO:0000259" key="7">
    <source>
        <dbReference type="Pfam" id="PF04158"/>
    </source>
</evidence>
<feature type="compositionally biased region" description="Basic residues" evidence="6">
    <location>
        <begin position="46"/>
        <end position="56"/>
    </location>
</feature>
<evidence type="ECO:0000256" key="2">
    <source>
        <dbReference type="ARBA" id="ARBA00022552"/>
    </source>
</evidence>
<evidence type="ECO:0000256" key="5">
    <source>
        <dbReference type="ARBA" id="ARBA00023242"/>
    </source>
</evidence>
<evidence type="ECO:0000256" key="1">
    <source>
        <dbReference type="ARBA" id="ARBA00004604"/>
    </source>
</evidence>
<sequence>MNYNQKLKEKFQHHPKIRRIARHRHLPKSIFCQIKEQRIMREARRRKELNRRKHSKPGSVPVVSEKKKHIVAVVK</sequence>
<dbReference type="Proteomes" id="UP000620207">
    <property type="component" value="Unassembled WGS sequence"/>
</dbReference>
<evidence type="ECO:0000256" key="4">
    <source>
        <dbReference type="ARBA" id="ARBA00022737"/>
    </source>
</evidence>
<evidence type="ECO:0000313" key="9">
    <source>
        <dbReference type="Proteomes" id="UP000620207"/>
    </source>
</evidence>
<proteinExistence type="predicted"/>
<accession>A0A852G601</accession>
<evidence type="ECO:0000313" key="8">
    <source>
        <dbReference type="EMBL" id="NXW99068.1"/>
    </source>
</evidence>
<dbReference type="Pfam" id="PF04158">
    <property type="entry name" value="Sof1"/>
    <property type="match status" value="1"/>
</dbReference>
<dbReference type="InterPro" id="IPR007287">
    <property type="entry name" value="Sof1"/>
</dbReference>
<dbReference type="PANTHER" id="PTHR22851">
    <property type="entry name" value="U3 SMALL NUCLEOLAR RNA U3 SNORNA ASSOCIATED PROTEIN"/>
    <property type="match status" value="1"/>
</dbReference>
<dbReference type="PANTHER" id="PTHR22851:SF0">
    <property type="entry name" value="DDB1- AND CUL4-ASSOCIATED FACTOR 13"/>
    <property type="match status" value="1"/>
</dbReference>
<dbReference type="AlphaFoldDB" id="A0A852G601"/>
<feature type="non-terminal residue" evidence="8">
    <location>
        <position position="1"/>
    </location>
</feature>
<gene>
    <name evidence="8" type="primary">Dcaf13_0</name>
    <name evidence="8" type="ORF">LARSMI_R15378</name>
</gene>
<evidence type="ECO:0000256" key="3">
    <source>
        <dbReference type="ARBA" id="ARBA00022574"/>
    </source>
</evidence>
<reference evidence="8" key="1">
    <citation type="submission" date="2020-02" db="EMBL/GenBank/DDBJ databases">
        <title>Bird 10,000 Genomes (B10K) Project - Family phase.</title>
        <authorList>
            <person name="Zhang G."/>
        </authorList>
    </citation>
    <scope>NUCLEOTIDE SEQUENCE</scope>
    <source>
        <strain evidence="8">B10K-DU-002-28</strain>
        <tissue evidence="8">Muscle</tissue>
    </source>
</reference>
<comment type="caution">
    <text evidence="8">The sequence shown here is derived from an EMBL/GenBank/DDBJ whole genome shotgun (WGS) entry which is preliminary data.</text>
</comment>
<keyword evidence="3" id="KW-0853">WD repeat</keyword>
<protein>
    <submittedName>
        <fullName evidence="8">DCA13 factor</fullName>
    </submittedName>
</protein>